<keyword evidence="5 6" id="KW-0408">Iron</keyword>
<evidence type="ECO:0000256" key="4">
    <source>
        <dbReference type="ARBA" id="ARBA00022982"/>
    </source>
</evidence>
<feature type="binding site" description="axial binding residue" evidence="6">
    <location>
        <position position="68"/>
    </location>
    <ligand>
        <name>heme c</name>
        <dbReference type="ChEBI" id="CHEBI:61717"/>
        <label>1</label>
    </ligand>
    <ligandPart>
        <name>Fe</name>
        <dbReference type="ChEBI" id="CHEBI:18248"/>
    </ligandPart>
</feature>
<dbReference type="KEGG" id="dtr:RSDT_0491"/>
<evidence type="ECO:0000256" key="6">
    <source>
        <dbReference type="PIRSR" id="PIRSR602322-1"/>
    </source>
</evidence>
<dbReference type="InterPro" id="IPR036280">
    <property type="entry name" value="Multihaem_cyt_sf"/>
</dbReference>
<comment type="cofactor">
    <cofactor evidence="6">
        <name>heme c</name>
        <dbReference type="ChEBI" id="CHEBI:61717"/>
    </cofactor>
    <text evidence="6">Binds 4 heme c groups covalently per monomer.</text>
</comment>
<proteinExistence type="predicted"/>
<feature type="binding site" description="axial binding residue" evidence="6">
    <location>
        <position position="82"/>
    </location>
    <ligand>
        <name>heme c</name>
        <dbReference type="ChEBI" id="CHEBI:61717"/>
        <label>1</label>
    </ligand>
    <ligandPart>
        <name>Fe</name>
        <dbReference type="ChEBI" id="CHEBI:18248"/>
    </ligandPart>
</feature>
<evidence type="ECO:0000256" key="7">
    <source>
        <dbReference type="SAM" id="SignalP"/>
    </source>
</evidence>
<feature type="binding site" description="axial binding residue" evidence="6">
    <location>
        <position position="145"/>
    </location>
    <ligand>
        <name>heme c</name>
        <dbReference type="ChEBI" id="CHEBI:61717"/>
        <label>1</label>
    </ligand>
    <ligandPart>
        <name>Fe</name>
        <dbReference type="ChEBI" id="CHEBI:18248"/>
    </ligandPart>
</feature>
<dbReference type="CDD" id="cd08168">
    <property type="entry name" value="Cytochrom_C3"/>
    <property type="match status" value="2"/>
</dbReference>
<gene>
    <name evidence="9" type="primary">hmcA</name>
    <name evidence="9" type="ORF">RSDT_0491</name>
</gene>
<reference evidence="9 10" key="1">
    <citation type="journal article" date="2017" name="ISME J.">
        <title>Genome of 'Ca. Desulfovibrio trichonymphae', an H2-oxidizing bacterium in a tripartite symbiotic system within a protist cell in the termite gut.</title>
        <authorList>
            <person name="Kuwahara H."/>
            <person name="Yuki M."/>
            <person name="Izawa K."/>
            <person name="Ohkuma M."/>
            <person name="Hongoh Y."/>
        </authorList>
    </citation>
    <scope>NUCLEOTIDE SEQUENCE [LARGE SCALE GENOMIC DNA]</scope>
    <source>
        <strain evidence="9 10">Rs-N31</strain>
    </source>
</reference>
<dbReference type="InterPro" id="IPR020942">
    <property type="entry name" value="Cyt_c_III_dom"/>
</dbReference>
<feature type="binding site" description="axial binding residue" evidence="6">
    <location>
        <position position="81"/>
    </location>
    <ligand>
        <name>heme c</name>
        <dbReference type="ChEBI" id="CHEBI:61717"/>
        <label>1</label>
    </ligand>
    <ligandPart>
        <name>Fe</name>
        <dbReference type="ChEBI" id="CHEBI:18248"/>
    </ligandPart>
</feature>
<keyword evidence="2 6" id="KW-0349">Heme</keyword>
<feature type="binding site" description="axial binding residue" evidence="6">
    <location>
        <position position="71"/>
    </location>
    <ligand>
        <name>heme c</name>
        <dbReference type="ChEBI" id="CHEBI:61717"/>
        <label>1</label>
    </ligand>
    <ligandPart>
        <name>Fe</name>
        <dbReference type="ChEBI" id="CHEBI:18248"/>
    </ligandPart>
</feature>
<keyword evidence="1" id="KW-0813">Transport</keyword>
<evidence type="ECO:0000313" key="9">
    <source>
        <dbReference type="EMBL" id="BAV92003.1"/>
    </source>
</evidence>
<keyword evidence="4" id="KW-0249">Electron transport</keyword>
<feature type="signal peptide" evidence="7">
    <location>
        <begin position="1"/>
        <end position="31"/>
    </location>
</feature>
<dbReference type="SUPFAM" id="SSF48695">
    <property type="entry name" value="Multiheme cytochromes"/>
    <property type="match status" value="1"/>
</dbReference>
<keyword evidence="3 6" id="KW-0479">Metal-binding</keyword>
<feature type="chain" id="PRO_5009618675" evidence="7">
    <location>
        <begin position="32"/>
        <end position="333"/>
    </location>
</feature>
<dbReference type="OrthoDB" id="5427780at2"/>
<dbReference type="GO" id="GO:0046872">
    <property type="term" value="F:metal ion binding"/>
    <property type="evidence" value="ECO:0007669"/>
    <property type="project" value="UniProtKB-KW"/>
</dbReference>
<feature type="domain" description="Class III cytochrome C" evidence="8">
    <location>
        <begin position="59"/>
        <end position="136"/>
    </location>
</feature>
<sequence>MRNGTPLLLLAATALACVACLTTWGAGTAPAASPEATDSGAPSAMVIFPVGAKPNFEGTAMKPVLFNHLVHEKKIENCESCHHTGEPAACTSCHTVEGTPDGKFVTLERAMHADRPAKREQGNTPQSCVSCHTEQLARRECAGCHALVKPARNEAWCKTCHNVTSNMTKNDMHQGAAGKLASERNEALAAETVLDRRDVSHLTPTDGPYKVKIDAVAEKYEPSLFTHRRHVNSLMERIKDDKLAKAFHTSPETLCSVCHHKSPLSAAPPKCASCHSPRIDPGHPERPQLKAAYHLQCMGCHTGMKVGRPLNTSCTTCHKERAPQSADQLGGTK</sequence>
<keyword evidence="10" id="KW-1185">Reference proteome</keyword>
<protein>
    <submittedName>
        <fullName evidence="9">High-molecular-weight cytochrome c subunit A</fullName>
    </submittedName>
</protein>
<feature type="binding site" description="axial binding residue" evidence="6">
    <location>
        <position position="93"/>
    </location>
    <ligand>
        <name>heme c</name>
        <dbReference type="ChEBI" id="CHEBI:61717"/>
        <label>1</label>
    </ligand>
    <ligandPart>
        <name>Fe</name>
        <dbReference type="ChEBI" id="CHEBI:18248"/>
    </ligandPart>
</feature>
<feature type="binding site" description="axial binding residue" evidence="6">
    <location>
        <position position="131"/>
    </location>
    <ligand>
        <name>heme c</name>
        <dbReference type="ChEBI" id="CHEBI:61717"/>
        <label>1</label>
    </ligand>
    <ligandPart>
        <name>Fe</name>
        <dbReference type="ChEBI" id="CHEBI:18248"/>
    </ligandPart>
</feature>
<feature type="binding site" description="axial binding residue" evidence="6">
    <location>
        <position position="78"/>
    </location>
    <ligand>
        <name>heme c</name>
        <dbReference type="ChEBI" id="CHEBI:61717"/>
        <label>1</label>
    </ligand>
    <ligandPart>
        <name>Fe</name>
        <dbReference type="ChEBI" id="CHEBI:18248"/>
    </ligandPart>
</feature>
<dbReference type="NCBIfam" id="NF045784">
    <property type="entry name" value="9HemeCytC"/>
    <property type="match status" value="1"/>
</dbReference>
<feature type="binding site" description="axial binding residue" evidence="6">
    <location>
        <position position="132"/>
    </location>
    <ligand>
        <name>heme c</name>
        <dbReference type="ChEBI" id="CHEBI:61717"/>
        <label>1</label>
    </ligand>
    <ligandPart>
        <name>Fe</name>
        <dbReference type="ChEBI" id="CHEBI:18248"/>
    </ligandPart>
</feature>
<evidence type="ECO:0000256" key="1">
    <source>
        <dbReference type="ARBA" id="ARBA00022448"/>
    </source>
</evidence>
<dbReference type="EMBL" id="AP017368">
    <property type="protein sequence ID" value="BAV92003.1"/>
    <property type="molecule type" value="Genomic_DNA"/>
</dbReference>
<dbReference type="RefSeq" id="WP_096400468.1">
    <property type="nucleotide sequence ID" value="NZ_AP017368.1"/>
</dbReference>
<organism evidence="9 10">
    <name type="scientific">Candidatus Desulfovibrio trichonymphae</name>
    <dbReference type="NCBI Taxonomy" id="1725232"/>
    <lineage>
        <taxon>Bacteria</taxon>
        <taxon>Pseudomonadati</taxon>
        <taxon>Thermodesulfobacteriota</taxon>
        <taxon>Desulfovibrionia</taxon>
        <taxon>Desulfovibrionales</taxon>
        <taxon>Desulfovibrionaceae</taxon>
        <taxon>Desulfovibrio</taxon>
    </lineage>
</organism>
<dbReference type="Proteomes" id="UP000242645">
    <property type="component" value="Chromosome"/>
</dbReference>
<dbReference type="GO" id="GO:0009055">
    <property type="term" value="F:electron transfer activity"/>
    <property type="evidence" value="ECO:0007669"/>
    <property type="project" value="InterPro"/>
</dbReference>
<feature type="binding site" description="axial binding residue" evidence="6">
    <location>
        <position position="128"/>
    </location>
    <ligand>
        <name>heme c</name>
        <dbReference type="ChEBI" id="CHEBI:61717"/>
        <label>1</label>
    </ligand>
    <ligandPart>
        <name>Fe</name>
        <dbReference type="ChEBI" id="CHEBI:18248"/>
    </ligandPart>
</feature>
<dbReference type="GO" id="GO:0020037">
    <property type="term" value="F:heme binding"/>
    <property type="evidence" value="ECO:0007669"/>
    <property type="project" value="InterPro"/>
</dbReference>
<feature type="binding site" description="axial binding residue" evidence="6">
    <location>
        <position position="83"/>
    </location>
    <ligand>
        <name>heme c</name>
        <dbReference type="ChEBI" id="CHEBI:61717"/>
        <label>1</label>
    </ligand>
    <ligandPart>
        <name>Fe</name>
        <dbReference type="ChEBI" id="CHEBI:18248"/>
    </ligandPart>
</feature>
<dbReference type="InterPro" id="IPR054980">
    <property type="entry name" value="9HemeCytC"/>
</dbReference>
<dbReference type="PRINTS" id="PR00609">
    <property type="entry name" value="CYTOCHROMEC3"/>
</dbReference>
<dbReference type="InterPro" id="IPR002322">
    <property type="entry name" value="Cyt_c_III"/>
</dbReference>
<feature type="binding site" description="axial binding residue" evidence="6">
    <location>
        <position position="144"/>
    </location>
    <ligand>
        <name>heme c</name>
        <dbReference type="ChEBI" id="CHEBI:61717"/>
        <label>1</label>
    </ligand>
    <ligandPart>
        <name>Fe</name>
        <dbReference type="ChEBI" id="CHEBI:18248"/>
    </ligandPart>
</feature>
<dbReference type="AlphaFoldDB" id="A0A1J1E2B3"/>
<evidence type="ECO:0000259" key="8">
    <source>
        <dbReference type="Pfam" id="PF02085"/>
    </source>
</evidence>
<feature type="binding site" description="axial binding residue" evidence="6">
    <location>
        <position position="141"/>
    </location>
    <ligand>
        <name>heme c</name>
        <dbReference type="ChEBI" id="CHEBI:61717"/>
        <label>1</label>
    </ligand>
    <ligandPart>
        <name>Fe</name>
        <dbReference type="ChEBI" id="CHEBI:18248"/>
    </ligandPart>
</feature>
<dbReference type="Pfam" id="PF02085">
    <property type="entry name" value="Cytochrom_CIII"/>
    <property type="match status" value="2"/>
</dbReference>
<evidence type="ECO:0000313" key="10">
    <source>
        <dbReference type="Proteomes" id="UP000242645"/>
    </source>
</evidence>
<accession>A0A1J1E2B3</accession>
<evidence type="ECO:0000256" key="3">
    <source>
        <dbReference type="ARBA" id="ARBA00022723"/>
    </source>
</evidence>
<dbReference type="Gene3D" id="3.90.10.10">
    <property type="entry name" value="Cytochrome C3"/>
    <property type="match status" value="2"/>
</dbReference>
<dbReference type="PROSITE" id="PS51257">
    <property type="entry name" value="PROKAR_LIPOPROTEIN"/>
    <property type="match status" value="1"/>
</dbReference>
<name>A0A1J1E2B3_9BACT</name>
<keyword evidence="7" id="KW-0732">Signal</keyword>
<feature type="domain" description="Class III cytochrome C" evidence="8">
    <location>
        <begin position="236"/>
        <end position="318"/>
    </location>
</feature>
<evidence type="ECO:0000256" key="5">
    <source>
        <dbReference type="ARBA" id="ARBA00023004"/>
    </source>
</evidence>
<evidence type="ECO:0000256" key="2">
    <source>
        <dbReference type="ARBA" id="ARBA00022617"/>
    </source>
</evidence>